<dbReference type="RefSeq" id="WP_236844904.1">
    <property type="nucleotide sequence ID" value="NZ_CP012542.1"/>
</dbReference>
<protein>
    <submittedName>
        <fullName evidence="11">Multifunctional tRNA nucleotidyl transferase / 2'3'-cyclic phosphodiesterase / 2' nucleotidase/phosphatase</fullName>
        <ecNumber evidence="11">2.7.7.72</ecNumber>
    </submittedName>
</protein>
<dbReference type="SUPFAM" id="SSF81301">
    <property type="entry name" value="Nucleotidyltransferase"/>
    <property type="match status" value="1"/>
</dbReference>
<evidence type="ECO:0000256" key="8">
    <source>
        <dbReference type="RuleBase" id="RU003953"/>
    </source>
</evidence>
<dbReference type="InterPro" id="IPR050264">
    <property type="entry name" value="Bact_CCA-adding_enz_type3_sf"/>
</dbReference>
<dbReference type="SUPFAM" id="SSF81891">
    <property type="entry name" value="Poly A polymerase C-terminal region-like"/>
    <property type="match status" value="1"/>
</dbReference>
<keyword evidence="5" id="KW-0479">Metal-binding</keyword>
<dbReference type="InterPro" id="IPR043519">
    <property type="entry name" value="NT_sf"/>
</dbReference>
<dbReference type="GO" id="GO:0046872">
    <property type="term" value="F:metal ion binding"/>
    <property type="evidence" value="ECO:0007669"/>
    <property type="project" value="UniProtKB-KW"/>
</dbReference>
<evidence type="ECO:0000256" key="3">
    <source>
        <dbReference type="ARBA" id="ARBA00022694"/>
    </source>
</evidence>
<keyword evidence="4 11" id="KW-0548">Nucleotidyltransferase</keyword>
<dbReference type="PANTHER" id="PTHR46173:SF1">
    <property type="entry name" value="CCA TRNA NUCLEOTIDYLTRANSFERASE 1, MITOCHONDRIAL"/>
    <property type="match status" value="1"/>
</dbReference>
<dbReference type="CDD" id="cd05398">
    <property type="entry name" value="NT_ClassII-CCAase"/>
    <property type="match status" value="1"/>
</dbReference>
<dbReference type="Gene3D" id="1.10.3090.10">
    <property type="entry name" value="cca-adding enzyme, domain 2"/>
    <property type="match status" value="1"/>
</dbReference>
<keyword evidence="12" id="KW-1185">Reference proteome</keyword>
<evidence type="ECO:0000256" key="7">
    <source>
        <dbReference type="ARBA" id="ARBA00022842"/>
    </source>
</evidence>
<dbReference type="GO" id="GO:0008033">
    <property type="term" value="P:tRNA processing"/>
    <property type="evidence" value="ECO:0007669"/>
    <property type="project" value="UniProtKB-KW"/>
</dbReference>
<feature type="domain" description="tRNA nucleotidyltransferase/poly(A) polymerase RNA and SrmB- binding" evidence="10">
    <location>
        <begin position="168"/>
        <end position="222"/>
    </location>
</feature>
<evidence type="ECO:0000256" key="6">
    <source>
        <dbReference type="ARBA" id="ARBA00022741"/>
    </source>
</evidence>
<dbReference type="Pfam" id="PF12627">
    <property type="entry name" value="PolyA_pol_RNAbd"/>
    <property type="match status" value="1"/>
</dbReference>
<comment type="cofactor">
    <cofactor evidence="1">
        <name>Mg(2+)</name>
        <dbReference type="ChEBI" id="CHEBI:18420"/>
    </cofactor>
</comment>
<dbReference type="GO" id="GO:0000049">
    <property type="term" value="F:tRNA binding"/>
    <property type="evidence" value="ECO:0007669"/>
    <property type="project" value="TreeGrafter"/>
</dbReference>
<dbReference type="InterPro" id="IPR032828">
    <property type="entry name" value="PolyA_RNA-bd"/>
</dbReference>
<evidence type="ECO:0000259" key="9">
    <source>
        <dbReference type="Pfam" id="PF01743"/>
    </source>
</evidence>
<organism evidence="11 12">
    <name type="scientific">Campylobacter mucosalis CCUG 21559</name>
    <dbReference type="NCBI Taxonomy" id="1032067"/>
    <lineage>
        <taxon>Bacteria</taxon>
        <taxon>Pseudomonadati</taxon>
        <taxon>Campylobacterota</taxon>
        <taxon>Epsilonproteobacteria</taxon>
        <taxon>Campylobacterales</taxon>
        <taxon>Campylobacteraceae</taxon>
        <taxon>Campylobacter</taxon>
    </lineage>
</organism>
<dbReference type="Pfam" id="PF01743">
    <property type="entry name" value="PolyA_pol"/>
    <property type="match status" value="1"/>
</dbReference>
<dbReference type="GO" id="GO:0000166">
    <property type="term" value="F:nucleotide binding"/>
    <property type="evidence" value="ECO:0007669"/>
    <property type="project" value="UniProtKB-KW"/>
</dbReference>
<evidence type="ECO:0000256" key="4">
    <source>
        <dbReference type="ARBA" id="ARBA00022695"/>
    </source>
</evidence>
<evidence type="ECO:0000256" key="5">
    <source>
        <dbReference type="ARBA" id="ARBA00022723"/>
    </source>
</evidence>
<proteinExistence type="inferred from homology"/>
<name>A0A6G5QH58_9BACT</name>
<dbReference type="EC" id="2.7.7.72" evidence="11"/>
<keyword evidence="2 8" id="KW-0808">Transferase</keyword>
<reference evidence="11 12" key="1">
    <citation type="submission" date="2016-07" db="EMBL/GenBank/DDBJ databases">
        <title>Comparative genomics of the Campylobacter concisus group.</title>
        <authorList>
            <person name="Miller W.G."/>
            <person name="Yee E."/>
            <person name="Chapman M.H."/>
            <person name="Huynh S."/>
            <person name="Bono J.L."/>
            <person name="On S.L.W."/>
            <person name="StLeger J."/>
            <person name="Foster G."/>
            <person name="Parker C.T."/>
        </authorList>
    </citation>
    <scope>NUCLEOTIDE SEQUENCE [LARGE SCALE GENOMIC DNA]</scope>
    <source>
        <strain evidence="11 12">CCUG 21559</strain>
    </source>
</reference>
<keyword evidence="7" id="KW-0460">Magnesium</keyword>
<evidence type="ECO:0000256" key="2">
    <source>
        <dbReference type="ARBA" id="ARBA00022679"/>
    </source>
</evidence>
<keyword evidence="6" id="KW-0547">Nucleotide-binding</keyword>
<evidence type="ECO:0000259" key="10">
    <source>
        <dbReference type="Pfam" id="PF12627"/>
    </source>
</evidence>
<dbReference type="AlphaFoldDB" id="A0A6G5QH58"/>
<gene>
    <name evidence="11" type="primary">cca</name>
    <name evidence="11" type="ORF">CMUC_1225</name>
</gene>
<dbReference type="Gene3D" id="3.30.460.10">
    <property type="entry name" value="Beta Polymerase, domain 2"/>
    <property type="match status" value="1"/>
</dbReference>
<evidence type="ECO:0000256" key="1">
    <source>
        <dbReference type="ARBA" id="ARBA00001946"/>
    </source>
</evidence>
<evidence type="ECO:0000313" key="11">
    <source>
        <dbReference type="EMBL" id="QCD44991.1"/>
    </source>
</evidence>
<sequence>MKILNDENLDLVRKIFTPHTKRVYLVGGCVRDAFLGIKSTDFDIEVYDISQAKFNQIMQNLGANGVGKSFFIYKFKNFDIGLARTESKTGSKHTDFSVSLTQDERVASKRRDFTVNSIMLNIFDGKITDCWGGIGDLKAKILRHIDDEKFVEDPLRVLRAVQFSSRFGFEIFSKTLKLMSDLSIENLSKDRISAELLKFFRGEFLSVATKYLYELNLLSRLFGVNKLDQNFINLLTKSRQFINDERLFLYLLCGYFKLNIKQLAADLNLPKSYMINEPFFDDFVSDRDLVKIATLKPLKFWLGLYDENRIKRAKELGLYDKAFKPNIDYQGLVKSGLKGDALKDKISQLTDVEISKFLANQSPN</sequence>
<evidence type="ECO:0000313" key="12">
    <source>
        <dbReference type="Proteomes" id="UP000503264"/>
    </source>
</evidence>
<dbReference type="Proteomes" id="UP000503264">
    <property type="component" value="Chromosome"/>
</dbReference>
<dbReference type="GO" id="GO:0004810">
    <property type="term" value="F:CCA tRNA nucleotidyltransferase activity"/>
    <property type="evidence" value="ECO:0007669"/>
    <property type="project" value="UniProtKB-EC"/>
</dbReference>
<dbReference type="InterPro" id="IPR002646">
    <property type="entry name" value="PolA_pol_head_dom"/>
</dbReference>
<keyword evidence="8" id="KW-0694">RNA-binding</keyword>
<accession>A0A6G5QH58</accession>
<dbReference type="PANTHER" id="PTHR46173">
    <property type="entry name" value="CCA TRNA NUCLEOTIDYLTRANSFERASE 1, MITOCHONDRIAL"/>
    <property type="match status" value="1"/>
</dbReference>
<keyword evidence="3" id="KW-0819">tRNA processing</keyword>
<dbReference type="EMBL" id="CP012542">
    <property type="protein sequence ID" value="QCD44991.1"/>
    <property type="molecule type" value="Genomic_DNA"/>
</dbReference>
<comment type="similarity">
    <text evidence="8">Belongs to the tRNA nucleotidyltransferase/poly(A) polymerase family.</text>
</comment>
<feature type="domain" description="Poly A polymerase head" evidence="9">
    <location>
        <begin position="23"/>
        <end position="143"/>
    </location>
</feature>